<keyword evidence="1" id="KW-0472">Membrane</keyword>
<keyword evidence="1" id="KW-0812">Transmembrane</keyword>
<dbReference type="Pfam" id="PF02026">
    <property type="entry name" value="RyR"/>
    <property type="match status" value="1"/>
</dbReference>
<evidence type="ECO:0000313" key="3">
    <source>
        <dbReference type="EMBL" id="GLB84914.1"/>
    </source>
</evidence>
<feature type="domain" description="RCK N-terminal" evidence="2">
    <location>
        <begin position="119"/>
        <end position="242"/>
    </location>
</feature>
<dbReference type="Proteomes" id="UP001165663">
    <property type="component" value="Unassembled WGS sequence"/>
</dbReference>
<feature type="transmembrane region" description="Helical" evidence="1">
    <location>
        <begin position="118"/>
        <end position="138"/>
    </location>
</feature>
<dbReference type="Gene3D" id="3.40.50.720">
    <property type="entry name" value="NAD(P)-binding Rossmann-like Domain"/>
    <property type="match status" value="1"/>
</dbReference>
<keyword evidence="1" id="KW-1133">Transmembrane helix</keyword>
<evidence type="ECO:0000313" key="4">
    <source>
        <dbReference type="EMBL" id="GLD29067.1"/>
    </source>
</evidence>
<sequence>MGDNRRTGPIRKLGRPVAQMSTNYRWHLTALAVVVVFVLGCIGYGQFWHDQKHIPASLSDAAYWSLRNFFLNSPNETELPVTLDLARFLAPLVGGYVGLAALAVLFRDRAQQMRIPLMRRHIVVCGLGYVGAVFLRHLHDIGASAVVIEADAANPNVDLCRNWGVPVIVSDARLPRTLRSAGVQRASRVVAVTSSDAVNAEIVAVAGQLTAGRSKGRLTCLARVGDPELCALLRLEAMDAESGSALDFFNTDEISARLMLSEFPVDAGCVQPHMLVADFDVLGAWVVYHAARHWHEHRPDDSVPLVVTIVDSQAERRIASLVSQHPALEPVCRFICLSTTVRDIRGLRALHADAAAPPLTRAYVTAYRDEEALEMALKLRQELDPGVPIVVALARAHGMSRLLDNVQSTGGPGIHVFPTLVRACTVDLIQGGSFETIAQAIHRRWCAQQTAAGMAAPSWSELDESRKESSRAYARHIAVKLRAIGYDIAPLRDWFASDFVFSAEEEETLAVMEHDRWVQERIDSGWTPGDKDAAHKKTPYLVPFADLPPDIAEYDRVFVREIPRLLASVGMQIVRTPERGSTDGHRLRHARSGG</sequence>
<evidence type="ECO:0000259" key="2">
    <source>
        <dbReference type="PROSITE" id="PS51201"/>
    </source>
</evidence>
<dbReference type="PANTHER" id="PTHR43833">
    <property type="entry name" value="POTASSIUM CHANNEL PROTEIN 2-RELATED-RELATED"/>
    <property type="match status" value="1"/>
</dbReference>
<dbReference type="EMBL" id="BRXE01000065">
    <property type="protein sequence ID" value="GLB84914.1"/>
    <property type="molecule type" value="Genomic_DNA"/>
</dbReference>
<keyword evidence="5" id="KW-1185">Reference proteome</keyword>
<dbReference type="InterPro" id="IPR003148">
    <property type="entry name" value="RCK_N"/>
</dbReference>
<evidence type="ECO:0000313" key="5">
    <source>
        <dbReference type="Proteomes" id="UP001064782"/>
    </source>
</evidence>
<dbReference type="Gene3D" id="6.20.350.10">
    <property type="match status" value="1"/>
</dbReference>
<protein>
    <submittedName>
        <fullName evidence="4">Glutathione-regulated potassium-efflux system protein KefB</fullName>
    </submittedName>
</protein>
<evidence type="ECO:0000256" key="1">
    <source>
        <dbReference type="SAM" id="Phobius"/>
    </source>
</evidence>
<dbReference type="RefSeq" id="WP_238305459.1">
    <property type="nucleotide sequence ID" value="NZ_BRZD01000183.1"/>
</dbReference>
<dbReference type="InterPro" id="IPR003032">
    <property type="entry name" value="Ryanodine_rcpt"/>
</dbReference>
<dbReference type="AlphaFoldDB" id="A0A9P3Q3V0"/>
<feature type="transmembrane region" description="Helical" evidence="1">
    <location>
        <begin position="28"/>
        <end position="48"/>
    </location>
</feature>
<dbReference type="PROSITE" id="PS51201">
    <property type="entry name" value="RCK_N"/>
    <property type="match status" value="1"/>
</dbReference>
<feature type="transmembrane region" description="Helical" evidence="1">
    <location>
        <begin position="88"/>
        <end position="106"/>
    </location>
</feature>
<comment type="caution">
    <text evidence="4">The sequence shown here is derived from an EMBL/GenBank/DDBJ whole genome shotgun (WGS) entry which is preliminary data.</text>
</comment>
<organism evidence="4 5">
    <name type="scientific">Mycobacterium kiyosense</name>
    <dbReference type="NCBI Taxonomy" id="2871094"/>
    <lineage>
        <taxon>Bacteria</taxon>
        <taxon>Bacillati</taxon>
        <taxon>Actinomycetota</taxon>
        <taxon>Actinomycetes</taxon>
        <taxon>Mycobacteriales</taxon>
        <taxon>Mycobacteriaceae</taxon>
        <taxon>Mycobacterium</taxon>
    </lineage>
</organism>
<reference evidence="4" key="1">
    <citation type="submission" date="2022-08" db="EMBL/GenBank/DDBJ databases">
        <title>Mycobacterium kiyosense sp. nov., scotochromogenic slow-glowing species isolated from respiratory specimens.</title>
        <authorList>
            <person name="Fukano H."/>
            <person name="Kazumi Y."/>
            <person name="Sakagami N."/>
            <person name="Ato M."/>
            <person name="Mitarai S."/>
            <person name="Hoshino Y."/>
        </authorList>
    </citation>
    <scope>NUCLEOTIDE SEQUENCE</scope>
    <source>
        <strain evidence="4">1413</strain>
        <strain evidence="3">SRL2020-028</strain>
    </source>
</reference>
<dbReference type="Proteomes" id="UP001064782">
    <property type="component" value="Unassembled WGS sequence"/>
</dbReference>
<dbReference type="PANTHER" id="PTHR43833:SF11">
    <property type="entry name" value="VOLTAGE-GATED POTASSIUM CHANNEL KCH"/>
    <property type="match status" value="1"/>
</dbReference>
<dbReference type="Pfam" id="PF02254">
    <property type="entry name" value="TrkA_N"/>
    <property type="match status" value="1"/>
</dbReference>
<dbReference type="InterPro" id="IPR036291">
    <property type="entry name" value="NAD(P)-bd_dom_sf"/>
</dbReference>
<proteinExistence type="predicted"/>
<dbReference type="EMBL" id="BRZI01000003">
    <property type="protein sequence ID" value="GLD29067.1"/>
    <property type="molecule type" value="Genomic_DNA"/>
</dbReference>
<gene>
    <name evidence="4" type="ORF">Mkiyose1413_09500</name>
    <name evidence="3" type="ORF">SRL2020028_41700</name>
</gene>
<dbReference type="InterPro" id="IPR050721">
    <property type="entry name" value="Trk_Ktr_HKT_K-transport"/>
</dbReference>
<dbReference type="GO" id="GO:0006813">
    <property type="term" value="P:potassium ion transport"/>
    <property type="evidence" value="ECO:0007669"/>
    <property type="project" value="InterPro"/>
</dbReference>
<accession>A0A9P3Q3V0</accession>
<dbReference type="SUPFAM" id="SSF51735">
    <property type="entry name" value="NAD(P)-binding Rossmann-fold domains"/>
    <property type="match status" value="1"/>
</dbReference>
<name>A0A9P3Q3V0_9MYCO</name>